<feature type="compositionally biased region" description="Basic residues" evidence="1">
    <location>
        <begin position="736"/>
        <end position="752"/>
    </location>
</feature>
<dbReference type="Proteomes" id="UP000179807">
    <property type="component" value="Unassembled WGS sequence"/>
</dbReference>
<feature type="compositionally biased region" description="Basic and acidic residues" evidence="1">
    <location>
        <begin position="576"/>
        <end position="662"/>
    </location>
</feature>
<dbReference type="GeneID" id="94846998"/>
<dbReference type="RefSeq" id="XP_068348090.1">
    <property type="nucleotide sequence ID" value="XM_068512294.1"/>
</dbReference>
<name>A0A1J4J8D5_9EUKA</name>
<dbReference type="VEuPathDB" id="TrichDB:TRFO_38863"/>
<accession>A0A1J4J8D5</accession>
<reference evidence="2" key="1">
    <citation type="submission" date="2016-10" db="EMBL/GenBank/DDBJ databases">
        <authorList>
            <person name="Benchimol M."/>
            <person name="Almeida L.G."/>
            <person name="Vasconcelos A.T."/>
            <person name="Perreira-Neves A."/>
            <person name="Rosa I.A."/>
            <person name="Tasca T."/>
            <person name="Bogo M.R."/>
            <person name="de Souza W."/>
        </authorList>
    </citation>
    <scope>NUCLEOTIDE SEQUENCE [LARGE SCALE GENOMIC DNA]</scope>
    <source>
        <strain evidence="2">K</strain>
    </source>
</reference>
<evidence type="ECO:0000313" key="3">
    <source>
        <dbReference type="Proteomes" id="UP000179807"/>
    </source>
</evidence>
<evidence type="ECO:0000313" key="2">
    <source>
        <dbReference type="EMBL" id="OHS94953.1"/>
    </source>
</evidence>
<sequence length="917" mass="107912">MCNFLEHGSEKEWFDEILLYRFLFSRINHSRCATIYIILDMIKKISDQNKIEKSISFQKFTKILYNESHSFLTNQITHFLIEMMNRIFEIKNVESCFVKSKTGPNILTNKKFSEPAQNFVHFYQFMNHYSTKYREYLNQKHSSNHLSDNIQNDKNEILRNENNNKEMSQKKFDSIELKDELSIQLRITNSDNNNKSISLVSPIIKKLKTQNVVSFPEEENENSFHEIMAGVNQYEYENKSSDFSIYEEEENHNDCYDKSKETMTIEGLNNNDSISLQNNKDDIIMEDENQPVDISDKMPNLTNSADSGNINSVHLTKSLSNIPLNSENIQTIQLPKRNKKKTRKSSLEILKKEKSKKNRRHIKKIFCSDMSSDTLHINEYDKYTYLNSEKTQLELNDDGNFINNHEPFSYILPSIETGSYQNTSVMNLEDRNIMSTNLESQYIKMNINKQVKCEKEHHNESESVTDLNQYFDPNEKEFFFQQMSDDTSYNQEEKKTNFFQESDLTKNPTKKGKKIVLAKKVMRINKNEIHKYIDQESTENKSPIRCKVSIISKNDYLALKNENELMSDTSSINLMDEDHNISIHKPNKEEQTEKEHIEKEQREKEKIEKKQIEEEQKKKEQKDKEQKEKEQKEKEHIKILSQIDQKKSDLKSKQKNKKAENRIKKKNHKQKKNKNPIIMTSNDSNKIESFNGENNKLLNDNISEISKNTMIHDMAVKTEKEMKKKNSFPKNISTKPPKKDRKHKHSKKHSNRKKQDTDTSSELESLDQGFEIKSFNITYMDLKENETPNEINLHKNTTKDNDDSLKTLVSNLQQSNNDMITSNRSDDNNNKGEKLFQDNIYSKFTKLSIKEKAGIIQFNSFQTNDEQTSSINTSLPANPNHHYYSKPDEQSMTVPSQLPVRRNVRKTNRRFPDAVRH</sequence>
<gene>
    <name evidence="2" type="ORF">TRFO_38863</name>
</gene>
<feature type="region of interest" description="Disordered" evidence="1">
    <location>
        <begin position="875"/>
        <end position="894"/>
    </location>
</feature>
<feature type="compositionally biased region" description="Basic residues" evidence="1">
    <location>
        <begin position="663"/>
        <end position="674"/>
    </location>
</feature>
<keyword evidence="3" id="KW-1185">Reference proteome</keyword>
<organism evidence="2 3">
    <name type="scientific">Tritrichomonas foetus</name>
    <dbReference type="NCBI Taxonomy" id="1144522"/>
    <lineage>
        <taxon>Eukaryota</taxon>
        <taxon>Metamonada</taxon>
        <taxon>Parabasalia</taxon>
        <taxon>Tritrichomonadida</taxon>
        <taxon>Tritrichomonadidae</taxon>
        <taxon>Tritrichomonas</taxon>
    </lineage>
</organism>
<feature type="compositionally biased region" description="Polar residues" evidence="1">
    <location>
        <begin position="678"/>
        <end position="691"/>
    </location>
</feature>
<protein>
    <submittedName>
        <fullName evidence="2">Uncharacterized protein</fullName>
    </submittedName>
</protein>
<evidence type="ECO:0000256" key="1">
    <source>
        <dbReference type="SAM" id="MobiDB-lite"/>
    </source>
</evidence>
<feature type="region of interest" description="Disordered" evidence="1">
    <location>
        <begin position="576"/>
        <end position="691"/>
    </location>
</feature>
<proteinExistence type="predicted"/>
<comment type="caution">
    <text evidence="2">The sequence shown here is derived from an EMBL/GenBank/DDBJ whole genome shotgun (WGS) entry which is preliminary data.</text>
</comment>
<dbReference type="EMBL" id="MLAK01001276">
    <property type="protein sequence ID" value="OHS94953.1"/>
    <property type="molecule type" value="Genomic_DNA"/>
</dbReference>
<dbReference type="AlphaFoldDB" id="A0A1J4J8D5"/>
<feature type="region of interest" description="Disordered" evidence="1">
    <location>
        <begin position="720"/>
        <end position="765"/>
    </location>
</feature>